<dbReference type="GO" id="GO:0005634">
    <property type="term" value="C:nucleus"/>
    <property type="evidence" value="ECO:0007669"/>
    <property type="project" value="UniProtKB-UniRule"/>
</dbReference>
<reference evidence="4 5" key="1">
    <citation type="submission" date="2020-02" db="EMBL/GenBank/DDBJ databases">
        <authorList>
            <person name="Ma Q."/>
            <person name="Huang Y."/>
            <person name="Song X."/>
            <person name="Pei D."/>
        </authorList>
    </citation>
    <scope>NUCLEOTIDE SEQUENCE [LARGE SCALE GENOMIC DNA]</scope>
    <source>
        <strain evidence="4">Sxm20200214</strain>
        <tissue evidence="4">Leaf</tissue>
    </source>
</reference>
<feature type="domain" description="HMG box" evidence="3">
    <location>
        <begin position="84"/>
        <end position="153"/>
    </location>
</feature>
<dbReference type="Gene3D" id="1.10.30.10">
    <property type="entry name" value="High mobility group box domain"/>
    <property type="match status" value="1"/>
</dbReference>
<proteinExistence type="predicted"/>
<dbReference type="AlphaFoldDB" id="A0A8X7P2V9"/>
<feature type="DNA-binding region" description="HMG box" evidence="1">
    <location>
        <begin position="84"/>
        <end position="153"/>
    </location>
</feature>
<keyword evidence="1" id="KW-0238">DNA-binding</keyword>
<dbReference type="OrthoDB" id="1919336at2759"/>
<dbReference type="GO" id="GO:0003677">
    <property type="term" value="F:DNA binding"/>
    <property type="evidence" value="ECO:0007669"/>
    <property type="project" value="UniProtKB-UniRule"/>
</dbReference>
<protein>
    <recommendedName>
        <fullName evidence="3">HMG box domain-containing protein</fullName>
    </recommendedName>
</protein>
<dbReference type="Proteomes" id="UP000886595">
    <property type="component" value="Unassembled WGS sequence"/>
</dbReference>
<dbReference type="EMBL" id="JAAMPC010000237">
    <property type="protein sequence ID" value="KAG2243252.1"/>
    <property type="molecule type" value="Genomic_DNA"/>
</dbReference>
<name>A0A8X7P2V9_BRACI</name>
<evidence type="ECO:0000256" key="1">
    <source>
        <dbReference type="PROSITE-ProRule" id="PRU00267"/>
    </source>
</evidence>
<sequence>MELAGTDEPQIGSVVDGVIDGEFEGGYLVTMKFGSQVLKGVLYLSAKRPRCQPQETMGTPPSGMPPASQRPAKKKARVTTVVDPQKPKCYKSGYFSSPELYARLKPEYHGKEMIITKMIGPMWGNLYESEKQVYQDKGVKDVERYRTEMLEYKSAHEAGASASAAAATVTQ</sequence>
<accession>A0A8X7P2V9</accession>
<evidence type="ECO:0000259" key="3">
    <source>
        <dbReference type="PROSITE" id="PS50118"/>
    </source>
</evidence>
<keyword evidence="1" id="KW-0539">Nucleus</keyword>
<evidence type="ECO:0000256" key="2">
    <source>
        <dbReference type="SAM" id="MobiDB-lite"/>
    </source>
</evidence>
<dbReference type="PROSITE" id="PS50118">
    <property type="entry name" value="HMG_BOX_2"/>
    <property type="match status" value="1"/>
</dbReference>
<evidence type="ECO:0000313" key="5">
    <source>
        <dbReference type="Proteomes" id="UP000886595"/>
    </source>
</evidence>
<dbReference type="InterPro" id="IPR009071">
    <property type="entry name" value="HMG_box_dom"/>
</dbReference>
<dbReference type="SUPFAM" id="SSF47095">
    <property type="entry name" value="HMG-box"/>
    <property type="match status" value="1"/>
</dbReference>
<dbReference type="Pfam" id="PF00505">
    <property type="entry name" value="HMG_box"/>
    <property type="match status" value="1"/>
</dbReference>
<dbReference type="CDD" id="cd22009">
    <property type="entry name" value="HMG-box_AtHMGB9-like"/>
    <property type="match status" value="1"/>
</dbReference>
<keyword evidence="5" id="KW-1185">Reference proteome</keyword>
<feature type="region of interest" description="Disordered" evidence="2">
    <location>
        <begin position="51"/>
        <end position="82"/>
    </location>
</feature>
<gene>
    <name evidence="4" type="ORF">Bca52824_094909</name>
</gene>
<evidence type="ECO:0000313" key="4">
    <source>
        <dbReference type="EMBL" id="KAG2243252.1"/>
    </source>
</evidence>
<comment type="caution">
    <text evidence="4">The sequence shown here is derived from an EMBL/GenBank/DDBJ whole genome shotgun (WGS) entry which is preliminary data.</text>
</comment>
<dbReference type="PANTHER" id="PTHR46691:SF6">
    <property type="entry name" value="HIGH MOBILITY GROUP B PROTEIN 10-RELATED"/>
    <property type="match status" value="1"/>
</dbReference>
<organism evidence="4 5">
    <name type="scientific">Brassica carinata</name>
    <name type="common">Ethiopian mustard</name>
    <name type="synonym">Abyssinian cabbage</name>
    <dbReference type="NCBI Taxonomy" id="52824"/>
    <lineage>
        <taxon>Eukaryota</taxon>
        <taxon>Viridiplantae</taxon>
        <taxon>Streptophyta</taxon>
        <taxon>Embryophyta</taxon>
        <taxon>Tracheophyta</taxon>
        <taxon>Spermatophyta</taxon>
        <taxon>Magnoliopsida</taxon>
        <taxon>eudicotyledons</taxon>
        <taxon>Gunneridae</taxon>
        <taxon>Pentapetalae</taxon>
        <taxon>rosids</taxon>
        <taxon>malvids</taxon>
        <taxon>Brassicales</taxon>
        <taxon>Brassicaceae</taxon>
        <taxon>Brassiceae</taxon>
        <taxon>Brassica</taxon>
    </lineage>
</organism>
<dbReference type="PANTHER" id="PTHR46691">
    <property type="entry name" value="HIGH MOBILITY GROUP B PROTEIN 9"/>
    <property type="match status" value="1"/>
</dbReference>
<dbReference type="InterPro" id="IPR036910">
    <property type="entry name" value="HMG_box_dom_sf"/>
</dbReference>